<evidence type="ECO:0000313" key="2">
    <source>
        <dbReference type="EMBL" id="QYZ80012.1"/>
    </source>
</evidence>
<keyword evidence="1" id="KW-0812">Transmembrane</keyword>
<accession>A0A8G1EHH8</accession>
<dbReference type="KEGG" id="mfk:E2N92_11545"/>
<reference evidence="2" key="2">
    <citation type="submission" date="2019-03" db="EMBL/GenBank/DDBJ databases">
        <authorList>
            <person name="Chen S.-C."/>
            <person name="Wu S.-Y."/>
            <person name="Lai M.-C."/>
        </authorList>
    </citation>
    <scope>NUCLEOTIDE SEQUENCE</scope>
    <source>
        <strain evidence="2">ML15</strain>
    </source>
</reference>
<feature type="transmembrane region" description="Helical" evidence="1">
    <location>
        <begin position="39"/>
        <end position="57"/>
    </location>
</feature>
<keyword evidence="3" id="KW-1185">Reference proteome</keyword>
<organism evidence="2 3">
    <name type="scientific">Methanofollis formosanus</name>
    <dbReference type="NCBI Taxonomy" id="299308"/>
    <lineage>
        <taxon>Archaea</taxon>
        <taxon>Methanobacteriati</taxon>
        <taxon>Methanobacteriota</taxon>
        <taxon>Stenosarchaea group</taxon>
        <taxon>Methanomicrobia</taxon>
        <taxon>Methanomicrobiales</taxon>
        <taxon>Methanomicrobiaceae</taxon>
        <taxon>Methanofollis</taxon>
    </lineage>
</organism>
<evidence type="ECO:0000313" key="3">
    <source>
        <dbReference type="Proteomes" id="UP000826709"/>
    </source>
</evidence>
<dbReference type="RefSeq" id="WP_220681319.1">
    <property type="nucleotide sequence ID" value="NZ_CP037968.1"/>
</dbReference>
<reference evidence="2" key="1">
    <citation type="journal article" date="2005" name="Int. J. Syst. Evol. Microbiol.">
        <title>Methanofollis formosanus sp. nov., isolated from a fish pond.</title>
        <authorList>
            <person name="Wu S.Y."/>
            <person name="Chen S.C."/>
            <person name="Lai M.C."/>
        </authorList>
    </citation>
    <scope>NUCLEOTIDE SEQUENCE</scope>
    <source>
        <strain evidence="2">ML15</strain>
    </source>
</reference>
<name>A0A8G1EHH8_9EURY</name>
<evidence type="ECO:0000256" key="1">
    <source>
        <dbReference type="SAM" id="Phobius"/>
    </source>
</evidence>
<gene>
    <name evidence="2" type="ORF">E2N92_11545</name>
</gene>
<dbReference type="Proteomes" id="UP000826709">
    <property type="component" value="Chromosome"/>
</dbReference>
<proteinExistence type="predicted"/>
<keyword evidence="1" id="KW-1133">Transmembrane helix</keyword>
<keyword evidence="1" id="KW-0472">Membrane</keyword>
<dbReference type="EMBL" id="CP037968">
    <property type="protein sequence ID" value="QYZ80012.1"/>
    <property type="molecule type" value="Genomic_DNA"/>
</dbReference>
<dbReference type="AlphaFoldDB" id="A0A8G1EHH8"/>
<sequence length="61" mass="6157">MKRKVQMKEIIESIAGLIFLAAICSAFSGAPGIGNVMAVGSALSILGVIAVVGGLYAKALH</sequence>
<protein>
    <submittedName>
        <fullName evidence="2">Uncharacterized protein</fullName>
    </submittedName>
</protein>